<proteinExistence type="predicted"/>
<keyword evidence="4 6" id="KW-1133">Transmembrane helix</keyword>
<dbReference type="PROSITE" id="PS50850">
    <property type="entry name" value="MFS"/>
    <property type="match status" value="1"/>
</dbReference>
<feature type="transmembrane region" description="Helical" evidence="6">
    <location>
        <begin position="318"/>
        <end position="342"/>
    </location>
</feature>
<dbReference type="EMBL" id="CP036501">
    <property type="protein sequence ID" value="UZP75611.1"/>
    <property type="molecule type" value="Genomic_DNA"/>
</dbReference>
<dbReference type="Gene3D" id="1.20.1250.20">
    <property type="entry name" value="MFS general substrate transporter like domains"/>
    <property type="match status" value="2"/>
</dbReference>
<evidence type="ECO:0000313" key="9">
    <source>
        <dbReference type="Proteomes" id="UP001317963"/>
    </source>
</evidence>
<feature type="transmembrane region" description="Helical" evidence="6">
    <location>
        <begin position="142"/>
        <end position="160"/>
    </location>
</feature>
<sequence length="429" mass="46575">MDCEVNRESSNYKWFVLGILTLVYTFNFIDRQILVILQEPIKADLGLSDTQLGLLTGFSFAVVYVTAGIPIAWLADRSNRRNIVAASLGIFSVMTALSGLVQNYTQLLLARLGVGLGEAGGSPPSHSMLSDYFPEEKRGTALSIYTTGIYFGIFFGYFAGGWIAESFGWRKAFFIVGIPGIALALLLLLLVREPPRTQPIASTVSSKPRFKETISVLLRRPAFWWIALGCSTASFVGYGNGNFFPSLLIRNYGLSVTEAGIVLGVIGGTTGMLGTFLGGYLADRWGKHDKRWYVRIPLYGLALSFPLSYLTLLGSEPLYVIMAYAPGHILNTLYLGPCIAICHTLVSPAMRASASAVLLFVINMIGLGLGPLFVGALSDAYSAHFGDENLRFAMITSLTLGTSGLFFFWKAQKALLGDIEKAKSLSQDG</sequence>
<feature type="transmembrane region" description="Helical" evidence="6">
    <location>
        <begin position="222"/>
        <end position="239"/>
    </location>
</feature>
<dbReference type="InterPro" id="IPR044770">
    <property type="entry name" value="MFS_spinster-like"/>
</dbReference>
<dbReference type="PANTHER" id="PTHR23505">
    <property type="entry name" value="SPINSTER"/>
    <property type="match status" value="1"/>
</dbReference>
<protein>
    <submittedName>
        <fullName evidence="8">MFS transporter</fullName>
    </submittedName>
</protein>
<dbReference type="SUPFAM" id="SSF103473">
    <property type="entry name" value="MFS general substrate transporter"/>
    <property type="match status" value="1"/>
</dbReference>
<keyword evidence="3 6" id="KW-0812">Transmembrane</keyword>
<keyword evidence="5 6" id="KW-0472">Membrane</keyword>
<keyword evidence="2" id="KW-0813">Transport</keyword>
<feature type="transmembrane region" description="Helical" evidence="6">
    <location>
        <begin position="12"/>
        <end position="29"/>
    </location>
</feature>
<dbReference type="Proteomes" id="UP001317963">
    <property type="component" value="Chromosome"/>
</dbReference>
<organism evidence="8 9">
    <name type="scientific">Candidatus Paraluminiphilus aquimaris</name>
    <dbReference type="NCBI Taxonomy" id="2518994"/>
    <lineage>
        <taxon>Bacteria</taxon>
        <taxon>Pseudomonadati</taxon>
        <taxon>Pseudomonadota</taxon>
        <taxon>Gammaproteobacteria</taxon>
        <taxon>Cellvibrionales</taxon>
        <taxon>Halieaceae</taxon>
        <taxon>Candidatus Paraluminiphilus</taxon>
    </lineage>
</organism>
<evidence type="ECO:0000256" key="5">
    <source>
        <dbReference type="ARBA" id="ARBA00023136"/>
    </source>
</evidence>
<gene>
    <name evidence="8" type="ORF">E0F26_08745</name>
</gene>
<dbReference type="InterPro" id="IPR036259">
    <property type="entry name" value="MFS_trans_sf"/>
</dbReference>
<feature type="transmembrane region" description="Helical" evidence="6">
    <location>
        <begin position="292"/>
        <end position="312"/>
    </location>
</feature>
<reference evidence="8 9" key="1">
    <citation type="submission" date="2019-02" db="EMBL/GenBank/DDBJ databases">
        <title>Halieaceae_genomes.</title>
        <authorList>
            <person name="Li S.-H."/>
        </authorList>
    </citation>
    <scope>NUCLEOTIDE SEQUENCE [LARGE SCALE GENOMIC DNA]</scope>
    <source>
        <strain evidence="8 9">JH123</strain>
    </source>
</reference>
<feature type="transmembrane region" description="Helical" evidence="6">
    <location>
        <begin position="259"/>
        <end position="280"/>
    </location>
</feature>
<evidence type="ECO:0000256" key="6">
    <source>
        <dbReference type="SAM" id="Phobius"/>
    </source>
</evidence>
<evidence type="ECO:0000313" key="8">
    <source>
        <dbReference type="EMBL" id="UZP75611.1"/>
    </source>
</evidence>
<dbReference type="InterPro" id="IPR011701">
    <property type="entry name" value="MFS"/>
</dbReference>
<feature type="transmembrane region" description="Helical" evidence="6">
    <location>
        <begin position="390"/>
        <end position="409"/>
    </location>
</feature>
<comment type="subcellular location">
    <subcellularLocation>
        <location evidence="1">Membrane</location>
        <topology evidence="1">Multi-pass membrane protein</topology>
    </subcellularLocation>
</comment>
<evidence type="ECO:0000256" key="2">
    <source>
        <dbReference type="ARBA" id="ARBA00022448"/>
    </source>
</evidence>
<feature type="transmembrane region" description="Helical" evidence="6">
    <location>
        <begin position="172"/>
        <end position="191"/>
    </location>
</feature>
<dbReference type="CDD" id="cd17328">
    <property type="entry name" value="MFS_spinster_like"/>
    <property type="match status" value="1"/>
</dbReference>
<dbReference type="Pfam" id="PF07690">
    <property type="entry name" value="MFS_1"/>
    <property type="match status" value="1"/>
</dbReference>
<evidence type="ECO:0000256" key="3">
    <source>
        <dbReference type="ARBA" id="ARBA00022692"/>
    </source>
</evidence>
<name>A0ABY6QAC0_9GAMM</name>
<keyword evidence="9" id="KW-1185">Reference proteome</keyword>
<feature type="transmembrane region" description="Helical" evidence="6">
    <location>
        <begin position="50"/>
        <end position="71"/>
    </location>
</feature>
<accession>A0ABY6QAC0</accession>
<evidence type="ECO:0000256" key="4">
    <source>
        <dbReference type="ARBA" id="ARBA00022989"/>
    </source>
</evidence>
<dbReference type="InterPro" id="IPR020846">
    <property type="entry name" value="MFS_dom"/>
</dbReference>
<evidence type="ECO:0000259" key="7">
    <source>
        <dbReference type="PROSITE" id="PS50850"/>
    </source>
</evidence>
<feature type="transmembrane region" description="Helical" evidence="6">
    <location>
        <begin position="354"/>
        <end position="378"/>
    </location>
</feature>
<evidence type="ECO:0000256" key="1">
    <source>
        <dbReference type="ARBA" id="ARBA00004141"/>
    </source>
</evidence>
<feature type="domain" description="Major facilitator superfamily (MFS) profile" evidence="7">
    <location>
        <begin position="16"/>
        <end position="414"/>
    </location>
</feature>
<dbReference type="PANTHER" id="PTHR23505:SF79">
    <property type="entry name" value="PROTEIN SPINSTER"/>
    <property type="match status" value="1"/>
</dbReference>